<feature type="region of interest" description="Disordered" evidence="1">
    <location>
        <begin position="1"/>
        <end position="48"/>
    </location>
</feature>
<feature type="compositionally biased region" description="Pro residues" evidence="1">
    <location>
        <begin position="610"/>
        <end position="629"/>
    </location>
</feature>
<dbReference type="EMBL" id="MNAD01001042">
    <property type="protein sequence ID" value="OJT08500.1"/>
    <property type="molecule type" value="Genomic_DNA"/>
</dbReference>
<feature type="compositionally biased region" description="Low complexity" evidence="1">
    <location>
        <begin position="177"/>
        <end position="195"/>
    </location>
</feature>
<feature type="compositionally biased region" description="Low complexity" evidence="1">
    <location>
        <begin position="8"/>
        <end position="20"/>
    </location>
</feature>
<keyword evidence="2" id="KW-1133">Transmembrane helix</keyword>
<gene>
    <name evidence="3" type="ORF">TRAPUB_683</name>
</gene>
<dbReference type="AlphaFoldDB" id="A0A1M2VLR9"/>
<feature type="compositionally biased region" description="Low complexity" evidence="1">
    <location>
        <begin position="680"/>
        <end position="692"/>
    </location>
</feature>
<name>A0A1M2VLR9_TRAPU</name>
<dbReference type="OMA" id="DIEMRTY"/>
<evidence type="ECO:0000313" key="4">
    <source>
        <dbReference type="Proteomes" id="UP000184267"/>
    </source>
</evidence>
<feature type="compositionally biased region" description="Basic residues" evidence="1">
    <location>
        <begin position="21"/>
        <end position="32"/>
    </location>
</feature>
<feature type="region of interest" description="Disordered" evidence="1">
    <location>
        <begin position="454"/>
        <end position="537"/>
    </location>
</feature>
<feature type="region of interest" description="Disordered" evidence="1">
    <location>
        <begin position="286"/>
        <end position="373"/>
    </location>
</feature>
<feature type="compositionally biased region" description="Low complexity" evidence="1">
    <location>
        <begin position="335"/>
        <end position="352"/>
    </location>
</feature>
<evidence type="ECO:0000256" key="2">
    <source>
        <dbReference type="SAM" id="Phobius"/>
    </source>
</evidence>
<protein>
    <submittedName>
        <fullName evidence="3">Uncharacterized protein</fullName>
    </submittedName>
</protein>
<accession>A0A1M2VLR9</accession>
<evidence type="ECO:0000313" key="3">
    <source>
        <dbReference type="EMBL" id="OJT08500.1"/>
    </source>
</evidence>
<dbReference type="OrthoDB" id="2756128at2759"/>
<keyword evidence="4" id="KW-1185">Reference proteome</keyword>
<comment type="caution">
    <text evidence="3">The sequence shown here is derived from an EMBL/GenBank/DDBJ whole genome shotgun (WGS) entry which is preliminary data.</text>
</comment>
<keyword evidence="2" id="KW-0472">Membrane</keyword>
<reference evidence="3 4" key="1">
    <citation type="submission" date="2016-10" db="EMBL/GenBank/DDBJ databases">
        <title>Genome sequence of the basidiomycete white-rot fungus Trametes pubescens.</title>
        <authorList>
            <person name="Makela M.R."/>
            <person name="Granchi Z."/>
            <person name="Peng M."/>
            <person name="De Vries R.P."/>
            <person name="Grigoriev I."/>
            <person name="Riley R."/>
            <person name="Hilden K."/>
        </authorList>
    </citation>
    <scope>NUCLEOTIDE SEQUENCE [LARGE SCALE GENOMIC DNA]</scope>
    <source>
        <strain evidence="3 4">FBCC735</strain>
    </source>
</reference>
<feature type="region of interest" description="Disordered" evidence="1">
    <location>
        <begin position="241"/>
        <end position="265"/>
    </location>
</feature>
<feature type="compositionally biased region" description="Polar residues" evidence="1">
    <location>
        <begin position="711"/>
        <end position="720"/>
    </location>
</feature>
<keyword evidence="2" id="KW-0812">Transmembrane</keyword>
<feature type="transmembrane region" description="Helical" evidence="2">
    <location>
        <begin position="213"/>
        <end position="233"/>
    </location>
</feature>
<feature type="compositionally biased region" description="Basic and acidic residues" evidence="1">
    <location>
        <begin position="694"/>
        <end position="704"/>
    </location>
</feature>
<organism evidence="3 4">
    <name type="scientific">Trametes pubescens</name>
    <name type="common">White-rot fungus</name>
    <dbReference type="NCBI Taxonomy" id="154538"/>
    <lineage>
        <taxon>Eukaryota</taxon>
        <taxon>Fungi</taxon>
        <taxon>Dikarya</taxon>
        <taxon>Basidiomycota</taxon>
        <taxon>Agaricomycotina</taxon>
        <taxon>Agaricomycetes</taxon>
        <taxon>Polyporales</taxon>
        <taxon>Polyporaceae</taxon>
        <taxon>Trametes</taxon>
    </lineage>
</organism>
<dbReference type="STRING" id="154538.A0A1M2VLR9"/>
<feature type="region of interest" description="Disordered" evidence="1">
    <location>
        <begin position="167"/>
        <end position="205"/>
    </location>
</feature>
<feature type="region of interest" description="Disordered" evidence="1">
    <location>
        <begin position="388"/>
        <end position="435"/>
    </location>
</feature>
<sequence>MRPPKPLLDPALAQAPAASSSRRRPRSPKKSARLAPKQPTQPAALPDPSSGILALLVTVAGSSSVAAHPLDPLDSHVPPEFLCPRLHAWSLSEPSSSSSAAQQSHSWYWEPCDASEAASYVDLSSRRRKRRTRLTSNNIADKYTQGPDGRWRKADSWELYGSSSCSPTEFPVQDDQVTPTSSGSVTATSSVSSSPSLPPGWDKDKVDDDMTGMILGLSLSLAVALTVFMMGIVRWRQKRQARAEKDTEGTPSVFGGESLEESEELKRARTQQRLWARASAKWVANVRQSARRRRKRMAATAKDSDGRLLRDPQGSLSSVSLTHTTTAHDFDNRASSPSSLRSSRRSIVSRSPSPTPSDRHRPSSSSHHPPAYLQSSSSAFQYAYPRWNSHPLDTTPDSHHASRLPPPPESPPPCSADRSPPPPLSPLPYEPPAHSAHVAVDDKAVLARLVHLASAPPALAGDDRSASPALRPGRSSEMEPSVPVLDDDPYECVPPDIEYDSDAPPSGVRSDRRPGLASQAHDGGTHTFPPHGLAPQLLPSVPIELDALRAADADEDDEDGVVPSYAEDVLRHRPLLLPPPPAKVPLTGPMFYEYPNDFERDVVSVDPPEEPSAPPFEDPSSPPLEPDAPPLDAGVPDATHAHMMAPSAPPLEYAFEEPVGTEAHAPSAPSLEYEDEDEAYPALPAQSSASASVHHGDRPPEAHARPPSPDDQGSVNAHVTASSAPGARAPSRVSGTTDAAPPRYLP</sequence>
<feature type="compositionally biased region" description="Low complexity" evidence="1">
    <location>
        <begin position="315"/>
        <end position="325"/>
    </location>
</feature>
<dbReference type="Proteomes" id="UP000184267">
    <property type="component" value="Unassembled WGS sequence"/>
</dbReference>
<feature type="compositionally biased region" description="Pro residues" evidence="1">
    <location>
        <begin position="404"/>
        <end position="431"/>
    </location>
</feature>
<feature type="compositionally biased region" description="Low complexity" evidence="1">
    <location>
        <begin position="721"/>
        <end position="734"/>
    </location>
</feature>
<feature type="region of interest" description="Disordered" evidence="1">
    <location>
        <begin position="597"/>
        <end position="746"/>
    </location>
</feature>
<proteinExistence type="predicted"/>
<evidence type="ECO:0000256" key="1">
    <source>
        <dbReference type="SAM" id="MobiDB-lite"/>
    </source>
</evidence>